<evidence type="ECO:0000313" key="2">
    <source>
        <dbReference type="Proteomes" id="UP000539175"/>
    </source>
</evidence>
<comment type="caution">
    <text evidence="1">The sequence shown here is derived from an EMBL/GenBank/DDBJ whole genome shotgun (WGS) entry which is preliminary data.</text>
</comment>
<evidence type="ECO:0000313" key="1">
    <source>
        <dbReference type="EMBL" id="MBB6251090.1"/>
    </source>
</evidence>
<name>A0A7X0AW01_9PROT</name>
<gene>
    <name evidence="1" type="ORF">FHS74_001635</name>
</gene>
<dbReference type="AlphaFoldDB" id="A0A7X0AW01"/>
<reference evidence="1 2" key="1">
    <citation type="submission" date="2020-08" db="EMBL/GenBank/DDBJ databases">
        <title>Genomic Encyclopedia of Type Strains, Phase IV (KMG-IV): sequencing the most valuable type-strain genomes for metagenomic binning, comparative biology and taxonomic classification.</title>
        <authorList>
            <person name="Goeker M."/>
        </authorList>
    </citation>
    <scope>NUCLEOTIDE SEQUENCE [LARGE SCALE GENOMIC DNA]</scope>
    <source>
        <strain evidence="1 2">DSM 22198</strain>
    </source>
</reference>
<organism evidence="1 2">
    <name type="scientific">Nitrospirillum iridis</name>
    <dbReference type="NCBI Taxonomy" id="765888"/>
    <lineage>
        <taxon>Bacteria</taxon>
        <taxon>Pseudomonadati</taxon>
        <taxon>Pseudomonadota</taxon>
        <taxon>Alphaproteobacteria</taxon>
        <taxon>Rhodospirillales</taxon>
        <taxon>Azospirillaceae</taxon>
        <taxon>Nitrospirillum</taxon>
    </lineage>
</organism>
<keyword evidence="2" id="KW-1185">Reference proteome</keyword>
<accession>A0A7X0AW01</accession>
<proteinExistence type="predicted"/>
<sequence>MRGLAMSGFRFEDPPVAIYRFDVTEVFIRRGTETGEVILSRKSRDWSGFRAAL</sequence>
<protein>
    <submittedName>
        <fullName evidence="1">Uncharacterized protein</fullName>
    </submittedName>
</protein>
<dbReference type="Proteomes" id="UP000539175">
    <property type="component" value="Unassembled WGS sequence"/>
</dbReference>
<dbReference type="EMBL" id="JACIIZ010000004">
    <property type="protein sequence ID" value="MBB6251090.1"/>
    <property type="molecule type" value="Genomic_DNA"/>
</dbReference>